<proteinExistence type="predicted"/>
<organism evidence="1 2">
    <name type="scientific">Liparis tanakae</name>
    <name type="common">Tanaka's snailfish</name>
    <dbReference type="NCBI Taxonomy" id="230148"/>
    <lineage>
        <taxon>Eukaryota</taxon>
        <taxon>Metazoa</taxon>
        <taxon>Chordata</taxon>
        <taxon>Craniata</taxon>
        <taxon>Vertebrata</taxon>
        <taxon>Euteleostomi</taxon>
        <taxon>Actinopterygii</taxon>
        <taxon>Neopterygii</taxon>
        <taxon>Teleostei</taxon>
        <taxon>Neoteleostei</taxon>
        <taxon>Acanthomorphata</taxon>
        <taxon>Eupercaria</taxon>
        <taxon>Perciformes</taxon>
        <taxon>Cottioidei</taxon>
        <taxon>Cottales</taxon>
        <taxon>Liparidae</taxon>
        <taxon>Liparis</taxon>
    </lineage>
</organism>
<evidence type="ECO:0000313" key="2">
    <source>
        <dbReference type="Proteomes" id="UP000314294"/>
    </source>
</evidence>
<comment type="caution">
    <text evidence="1">The sequence shown here is derived from an EMBL/GenBank/DDBJ whole genome shotgun (WGS) entry which is preliminary data.</text>
</comment>
<name>A0A4Z2F2T5_9TELE</name>
<reference evidence="1 2" key="1">
    <citation type="submission" date="2019-03" db="EMBL/GenBank/DDBJ databases">
        <title>First draft genome of Liparis tanakae, snailfish: a comprehensive survey of snailfish specific genes.</title>
        <authorList>
            <person name="Kim W."/>
            <person name="Song I."/>
            <person name="Jeong J.-H."/>
            <person name="Kim D."/>
            <person name="Kim S."/>
            <person name="Ryu S."/>
            <person name="Song J.Y."/>
            <person name="Lee S.K."/>
        </authorList>
    </citation>
    <scope>NUCLEOTIDE SEQUENCE [LARGE SCALE GENOMIC DNA]</scope>
    <source>
        <tissue evidence="1">Muscle</tissue>
    </source>
</reference>
<dbReference type="AlphaFoldDB" id="A0A4Z2F2T5"/>
<keyword evidence="2" id="KW-1185">Reference proteome</keyword>
<dbReference type="Proteomes" id="UP000314294">
    <property type="component" value="Unassembled WGS sequence"/>
</dbReference>
<accession>A0A4Z2F2T5</accession>
<dbReference type="EMBL" id="SRLO01001885">
    <property type="protein sequence ID" value="TNN34812.1"/>
    <property type="molecule type" value="Genomic_DNA"/>
</dbReference>
<sequence>MNSGDPADFGHLLGSSGVVFPPQCKLRVKYLQSGSQRDAVHLLVLLLKDVCGLLKLMFSYTLDESSFVTLQQRHSRFNSKHISR</sequence>
<gene>
    <name evidence="1" type="ORF">EYF80_055025</name>
</gene>
<protein>
    <submittedName>
        <fullName evidence="1">Uncharacterized protein</fullName>
    </submittedName>
</protein>
<evidence type="ECO:0000313" key="1">
    <source>
        <dbReference type="EMBL" id="TNN34812.1"/>
    </source>
</evidence>